<protein>
    <submittedName>
        <fullName evidence="1">Uncharacterized protein</fullName>
    </submittedName>
</protein>
<dbReference type="Proteomes" id="UP001138500">
    <property type="component" value="Unassembled WGS sequence"/>
</dbReference>
<keyword evidence="2" id="KW-1185">Reference proteome</keyword>
<evidence type="ECO:0000313" key="2">
    <source>
        <dbReference type="Proteomes" id="UP001138500"/>
    </source>
</evidence>
<sequence>MRDSNEPSETPTAATGLGQAANVEIGVDGLVVEGRRSLRPLCWTSHYKGKKPLLEYSRYEGNCATSESTRCDETFIHAAQDSFLDYEVITMFCPPQTDMKWWQTSSMMVKEELGEGYITDQALRAAVFDAVADFRTACGELSALMKYAQREPYDLNCSLVGESADHSYLNLSSRRIASFDRADLEAVCWDLNFQLRHVAREAEALKERIVMKKADLAEEGDDGELVNLYEQGYCSEVYAVCKARHDAQEGGGIRIA</sequence>
<reference evidence="1 2" key="2">
    <citation type="journal article" date="2021" name="Curr. Genet.">
        <title>Genetic response to nitrogen starvation in the aggressive Eucalyptus foliar pathogen Teratosphaeria destructans.</title>
        <authorList>
            <person name="Havenga M."/>
            <person name="Wingfield B.D."/>
            <person name="Wingfield M.J."/>
            <person name="Dreyer L.L."/>
            <person name="Roets F."/>
            <person name="Aylward J."/>
        </authorList>
    </citation>
    <scope>NUCLEOTIDE SEQUENCE [LARGE SCALE GENOMIC DNA]</scope>
    <source>
        <strain evidence="1">CMW44962</strain>
    </source>
</reference>
<name>A0A9W7VYA2_9PEZI</name>
<comment type="caution">
    <text evidence="1">The sequence shown here is derived from an EMBL/GenBank/DDBJ whole genome shotgun (WGS) entry which is preliminary data.</text>
</comment>
<reference evidence="1 2" key="1">
    <citation type="journal article" date="2018" name="IMA Fungus">
        <title>IMA Genome-F 10: Nine draft genome sequences of Claviceps purpurea s.lat., including C. arundinis, C. humidiphila, and C. cf. spartinae, pseudomolecules for the pitch canker pathogen Fusarium circinatum, draft genome of Davidsoniella eucalypti, Grosmannia galeiformis, Quambalaria eucalypti, and Teratosphaeria destructans.</title>
        <authorList>
            <person name="Wingfield B.D."/>
            <person name="Liu M."/>
            <person name="Nguyen H.D."/>
            <person name="Lane F.A."/>
            <person name="Morgan S.W."/>
            <person name="De Vos L."/>
            <person name="Wilken P.M."/>
            <person name="Duong T.A."/>
            <person name="Aylward J."/>
            <person name="Coetzee M.P."/>
            <person name="Dadej K."/>
            <person name="De Beer Z.W."/>
            <person name="Findlay W."/>
            <person name="Havenga M."/>
            <person name="Kolarik M."/>
            <person name="Menzies J.G."/>
            <person name="Naidoo K."/>
            <person name="Pochopski O."/>
            <person name="Shoukouhi P."/>
            <person name="Santana Q.C."/>
            <person name="Seifert K.A."/>
            <person name="Soal N."/>
            <person name="Steenkamp E.T."/>
            <person name="Tatham C.T."/>
            <person name="van der Nest M.A."/>
            <person name="Wingfield M.J."/>
        </authorList>
    </citation>
    <scope>NUCLEOTIDE SEQUENCE [LARGE SCALE GENOMIC DNA]</scope>
    <source>
        <strain evidence="1">CMW44962</strain>
    </source>
</reference>
<proteinExistence type="predicted"/>
<organism evidence="1 2">
    <name type="scientific">Teratosphaeria destructans</name>
    <dbReference type="NCBI Taxonomy" id="418781"/>
    <lineage>
        <taxon>Eukaryota</taxon>
        <taxon>Fungi</taxon>
        <taxon>Dikarya</taxon>
        <taxon>Ascomycota</taxon>
        <taxon>Pezizomycotina</taxon>
        <taxon>Dothideomycetes</taxon>
        <taxon>Dothideomycetidae</taxon>
        <taxon>Mycosphaerellales</taxon>
        <taxon>Teratosphaeriaceae</taxon>
        <taxon>Teratosphaeria</taxon>
    </lineage>
</organism>
<dbReference type="AlphaFoldDB" id="A0A9W7VYA2"/>
<dbReference type="EMBL" id="RIBY02002533">
    <property type="protein sequence ID" value="KAH9810083.1"/>
    <property type="molecule type" value="Genomic_DNA"/>
</dbReference>
<evidence type="ECO:0000313" key="1">
    <source>
        <dbReference type="EMBL" id="KAH9810083.1"/>
    </source>
</evidence>
<accession>A0A9W7VYA2</accession>
<gene>
    <name evidence="1" type="ORF">Tdes44962_MAKER01055</name>
</gene>